<organism evidence="1">
    <name type="scientific">virus sp. ctE0n6</name>
    <dbReference type="NCBI Taxonomy" id="2827985"/>
    <lineage>
        <taxon>Viruses</taxon>
    </lineage>
</organism>
<dbReference type="EMBL" id="BK059101">
    <property type="protein sequence ID" value="DAE29982.1"/>
    <property type="molecule type" value="Genomic_DNA"/>
</dbReference>
<name>A0A8S5RF15_9VIRU</name>
<proteinExistence type="predicted"/>
<sequence length="772" mass="89445">MKSIKLSKYFELVKPEYEYIQVIPHKSIRNYNSGNIAKAIAYTFKRADKLIKIEQKKLFFRTNFKISYVIDVNKDNANFYFIVPKPFTNLIVEKIYEIWSKATVKILDSGIQGFSPNAEYFELSYKKEDALSLNTDFRSNEPLNSLLNVMDIMKDDDRVAIIYNFVSNPQFNWIDRYNNTMDKIKAKKSIDKNIFSFNAIMRNGLIYMLDTINAIIGVINDFTGGNHESSNESIYNAVLGILEKQDKLSVATKKKKDSTVINTQIGVISDSVDYTRKNNNINVVTQSFRAIDGDNELIADKVKKPFYLEQTNFNTKLSTISTDEGANFIQIPARTLLTQHKINHISIEETRVPERLKEGYICLGENKNKGTICSVYLEDDYDIGSLPLMLLGRQGGGKSTYLANYCKYAMSRNESIFVLDYIKNCEMSKDIEKVVPKDKLVILDFSKADNLQSFAYNELKFKEDTFESRYEIANKKSQLTLELVNSINLNGDPFSPKMERFLMSACDIVFTIKENATFKDIIRCLTDFKYREHIIESIQDDYRKYFEEDISTLEELDEWSKPTKDSPSEKIGTRESKIEGILDRMTLLKRDFYLKMMFNKSPDKNVDFVDLMEQGKVVLIRLPQSKFKKYVKNVICTFLITKLWTSAEIRGEMYKKPTRSHIIIDELSQIHTAEMYLDSLITETRKYGFKLVLTGQRLFQLSKEFVEDLKSAGSSFMLLKGSLKEDFNYFKEEIGENFTYEDLDSMEQYSSLNLIQYSEGFSSFITKLPKPV</sequence>
<reference evidence="1" key="1">
    <citation type="journal article" date="2021" name="Proc. Natl. Acad. Sci. U.S.A.">
        <title>A Catalog of Tens of Thousands of Viruses from Human Metagenomes Reveals Hidden Associations with Chronic Diseases.</title>
        <authorList>
            <person name="Tisza M.J."/>
            <person name="Buck C.B."/>
        </authorList>
    </citation>
    <scope>NUCLEOTIDE SEQUENCE</scope>
    <source>
        <strain evidence="1">CtE0n6</strain>
    </source>
</reference>
<dbReference type="Gene3D" id="3.40.50.300">
    <property type="entry name" value="P-loop containing nucleotide triphosphate hydrolases"/>
    <property type="match status" value="1"/>
</dbReference>
<dbReference type="InterPro" id="IPR027417">
    <property type="entry name" value="P-loop_NTPase"/>
</dbReference>
<dbReference type="SUPFAM" id="SSF52540">
    <property type="entry name" value="P-loop containing nucleoside triphosphate hydrolases"/>
    <property type="match status" value="1"/>
</dbReference>
<evidence type="ECO:0000313" key="1">
    <source>
        <dbReference type="EMBL" id="DAE29982.1"/>
    </source>
</evidence>
<keyword evidence="1" id="KW-0238">DNA-binding</keyword>
<dbReference type="GO" id="GO:0003677">
    <property type="term" value="F:DNA binding"/>
    <property type="evidence" value="ECO:0007669"/>
    <property type="project" value="UniProtKB-KW"/>
</dbReference>
<accession>A0A8S5RF15</accession>
<protein>
    <submittedName>
        <fullName evidence="1">Type IV secretion-system coupling protein DNA-binding domain</fullName>
    </submittedName>
</protein>